<evidence type="ECO:0000256" key="6">
    <source>
        <dbReference type="SAM" id="Phobius"/>
    </source>
</evidence>
<comment type="subcellular location">
    <subcellularLocation>
        <location evidence="1">Cell membrane</location>
        <topology evidence="1">Multi-pass membrane protein</topology>
    </subcellularLocation>
</comment>
<dbReference type="AlphaFoldDB" id="A0A2S5VMJ0"/>
<feature type="transmembrane region" description="Helical" evidence="6">
    <location>
        <begin position="64"/>
        <end position="88"/>
    </location>
</feature>
<keyword evidence="2" id="KW-1003">Cell membrane</keyword>
<evidence type="ECO:0000313" key="8">
    <source>
        <dbReference type="Proteomes" id="UP000239241"/>
    </source>
</evidence>
<organism evidence="7 8">
    <name type="scientific">Clavibacter michiganensis</name>
    <dbReference type="NCBI Taxonomy" id="28447"/>
    <lineage>
        <taxon>Bacteria</taxon>
        <taxon>Bacillati</taxon>
        <taxon>Actinomycetota</taxon>
        <taxon>Actinomycetes</taxon>
        <taxon>Micrococcales</taxon>
        <taxon>Microbacteriaceae</taxon>
        <taxon>Clavibacter</taxon>
    </lineage>
</organism>
<dbReference type="EMBL" id="PSXY01000039">
    <property type="protein sequence ID" value="PPF63909.1"/>
    <property type="molecule type" value="Genomic_DNA"/>
</dbReference>
<gene>
    <name evidence="7" type="ORF">C5E16_14955</name>
</gene>
<protein>
    <recommendedName>
        <fullName evidence="9">LysE family translocator</fullName>
    </recommendedName>
</protein>
<dbReference type="RefSeq" id="WP_104291310.1">
    <property type="nucleotide sequence ID" value="NZ_PSXY01000039.1"/>
</dbReference>
<dbReference type="Pfam" id="PF01810">
    <property type="entry name" value="LysE"/>
    <property type="match status" value="1"/>
</dbReference>
<keyword evidence="4 6" id="KW-1133">Transmembrane helix</keyword>
<dbReference type="GO" id="GO:0005886">
    <property type="term" value="C:plasma membrane"/>
    <property type="evidence" value="ECO:0007669"/>
    <property type="project" value="UniProtKB-SubCell"/>
</dbReference>
<name>A0A2S5VMJ0_9MICO</name>
<feature type="transmembrane region" description="Helical" evidence="6">
    <location>
        <begin position="6"/>
        <end position="29"/>
    </location>
</feature>
<keyword evidence="3 6" id="KW-0812">Transmembrane</keyword>
<proteinExistence type="predicted"/>
<evidence type="ECO:0000256" key="2">
    <source>
        <dbReference type="ARBA" id="ARBA00022475"/>
    </source>
</evidence>
<evidence type="ECO:0000256" key="4">
    <source>
        <dbReference type="ARBA" id="ARBA00022989"/>
    </source>
</evidence>
<evidence type="ECO:0000313" key="7">
    <source>
        <dbReference type="EMBL" id="PPF63909.1"/>
    </source>
</evidence>
<feature type="transmembrane region" description="Helical" evidence="6">
    <location>
        <begin position="118"/>
        <end position="136"/>
    </location>
</feature>
<evidence type="ECO:0000256" key="5">
    <source>
        <dbReference type="ARBA" id="ARBA00023136"/>
    </source>
</evidence>
<accession>A0A2S5VMJ0</accession>
<dbReference type="InterPro" id="IPR001123">
    <property type="entry name" value="LeuE-type"/>
</dbReference>
<dbReference type="PANTHER" id="PTHR30086:SF20">
    <property type="entry name" value="ARGININE EXPORTER PROTEIN ARGO-RELATED"/>
    <property type="match status" value="1"/>
</dbReference>
<feature type="transmembrane region" description="Helical" evidence="6">
    <location>
        <begin position="38"/>
        <end position="58"/>
    </location>
</feature>
<dbReference type="Proteomes" id="UP000239241">
    <property type="component" value="Unassembled WGS sequence"/>
</dbReference>
<sequence>MQSSVVLVFVLTCIPLVLAPGPSVAFILATTLSSGRRIAMSAVAGVELGYVAHVIAAAAGISAILAASAAAFTAVKIAGACYLVWLGIRAWRSRDLRLLGELGSAGGATRPGAAFRRGLVIGILNPKTAVFFLSFLPQFVRPDAGPAWFQMTMLGLLFIVLAAVPDTLWALGGGAVARLFPRTRVRTTERISGTVFFGLAGYSLTARHA</sequence>
<feature type="transmembrane region" description="Helical" evidence="6">
    <location>
        <begin position="156"/>
        <end position="180"/>
    </location>
</feature>
<dbReference type="GO" id="GO:0015171">
    <property type="term" value="F:amino acid transmembrane transporter activity"/>
    <property type="evidence" value="ECO:0007669"/>
    <property type="project" value="TreeGrafter"/>
</dbReference>
<dbReference type="PIRSF" id="PIRSF006324">
    <property type="entry name" value="LeuE"/>
    <property type="match status" value="1"/>
</dbReference>
<dbReference type="PANTHER" id="PTHR30086">
    <property type="entry name" value="ARGININE EXPORTER PROTEIN ARGO"/>
    <property type="match status" value="1"/>
</dbReference>
<evidence type="ECO:0000256" key="3">
    <source>
        <dbReference type="ARBA" id="ARBA00022692"/>
    </source>
</evidence>
<comment type="caution">
    <text evidence="7">The sequence shown here is derived from an EMBL/GenBank/DDBJ whole genome shotgun (WGS) entry which is preliminary data.</text>
</comment>
<keyword evidence="5 6" id="KW-0472">Membrane</keyword>
<reference evidence="7 8" key="1">
    <citation type="submission" date="2018-02" db="EMBL/GenBank/DDBJ databases">
        <title>Bacteriophage NCPPB3778 and a type I-E CRISPR drive the evolution of the US Biological Select Agent, Rathayibacter toxicus.</title>
        <authorList>
            <person name="Davis E.W.II."/>
            <person name="Tabima J.F."/>
            <person name="Weisberg A.J."/>
            <person name="Lopes L.D."/>
            <person name="Wiseman M.S."/>
            <person name="Wiseman M.S."/>
            <person name="Pupko T."/>
            <person name="Belcher M.S."/>
            <person name="Sechler A.J."/>
            <person name="Tancos M.A."/>
            <person name="Schroeder B.K."/>
            <person name="Murray T.D."/>
            <person name="Luster D.G."/>
            <person name="Schneider W.L."/>
            <person name="Rogers E."/>
            <person name="Andreote F.D."/>
            <person name="Grunwald N.J."/>
            <person name="Putnam M.L."/>
            <person name="Chang J.H."/>
        </authorList>
    </citation>
    <scope>NUCLEOTIDE SEQUENCE [LARGE SCALE GENOMIC DNA]</scope>
    <source>
        <strain evidence="7 8">AY1B3</strain>
    </source>
</reference>
<evidence type="ECO:0000256" key="1">
    <source>
        <dbReference type="ARBA" id="ARBA00004651"/>
    </source>
</evidence>
<evidence type="ECO:0008006" key="9">
    <source>
        <dbReference type="Google" id="ProtNLM"/>
    </source>
</evidence>